<dbReference type="GO" id="GO:0005524">
    <property type="term" value="F:ATP binding"/>
    <property type="evidence" value="ECO:0007669"/>
    <property type="project" value="UniProtKB-KW"/>
</dbReference>
<evidence type="ECO:0000256" key="1">
    <source>
        <dbReference type="PROSITE-ProRule" id="PRU01251"/>
    </source>
</evidence>
<accession>A0ABD0ZTV3</accession>
<dbReference type="InterPro" id="IPR036628">
    <property type="entry name" value="Clp_N_dom_sf"/>
</dbReference>
<reference evidence="3 4" key="1">
    <citation type="submission" date="2024-04" db="EMBL/GenBank/DDBJ databases">
        <title>Genome assembly C_amara_ONT_v2.</title>
        <authorList>
            <person name="Yant L."/>
            <person name="Moore C."/>
            <person name="Slenker M."/>
        </authorList>
    </citation>
    <scope>NUCLEOTIDE SEQUENCE [LARGE SCALE GENOMIC DNA]</scope>
    <source>
        <tissue evidence="3">Leaf</tissue>
    </source>
</reference>
<dbReference type="PANTHER" id="PTHR47016">
    <property type="entry name" value="ATP-DEPENDENT CLP PROTEASE ATP-BINDING SUBUNIT CLPT1, CHLOROPLASTIC"/>
    <property type="match status" value="1"/>
</dbReference>
<keyword evidence="1" id="KW-0677">Repeat</keyword>
<comment type="caution">
    <text evidence="3">The sequence shown here is derived from an EMBL/GenBank/DDBJ whole genome shotgun (WGS) entry which is preliminary data.</text>
</comment>
<evidence type="ECO:0000313" key="4">
    <source>
        <dbReference type="Proteomes" id="UP001558713"/>
    </source>
</evidence>
<dbReference type="InterPro" id="IPR004176">
    <property type="entry name" value="Clp_R_N"/>
</dbReference>
<feature type="domain" description="Clp R" evidence="2">
    <location>
        <begin position="96"/>
        <end position="243"/>
    </location>
</feature>
<keyword evidence="3" id="KW-0645">Protease</keyword>
<evidence type="ECO:0000259" key="2">
    <source>
        <dbReference type="PROSITE" id="PS51903"/>
    </source>
</evidence>
<dbReference type="Gene3D" id="1.10.1780.10">
    <property type="entry name" value="Clp, N-terminal domain"/>
    <property type="match status" value="1"/>
</dbReference>
<gene>
    <name evidence="3" type="ORF">V5N11_005859</name>
</gene>
<dbReference type="GO" id="GO:0006508">
    <property type="term" value="P:proteolysis"/>
    <property type="evidence" value="ECO:0007669"/>
    <property type="project" value="UniProtKB-KW"/>
</dbReference>
<name>A0ABD0ZTV3_CARAN</name>
<dbReference type="SUPFAM" id="SSF81923">
    <property type="entry name" value="Double Clp-N motif"/>
    <property type="match status" value="1"/>
</dbReference>
<dbReference type="PANTHER" id="PTHR47016:SF2">
    <property type="entry name" value="ATP-DEPENDENT CLP PROTEASE ATP-BINDING SUBUNIT CLPT2, CHLOROPLASTIC"/>
    <property type="match status" value="1"/>
</dbReference>
<dbReference type="GO" id="GO:0008233">
    <property type="term" value="F:peptidase activity"/>
    <property type="evidence" value="ECO:0007669"/>
    <property type="project" value="UniProtKB-KW"/>
</dbReference>
<keyword evidence="3" id="KW-0067">ATP-binding</keyword>
<keyword evidence="4" id="KW-1185">Reference proteome</keyword>
<dbReference type="InterPro" id="IPR044217">
    <property type="entry name" value="CLPT1/2"/>
</dbReference>
<organism evidence="3 4">
    <name type="scientific">Cardamine amara subsp. amara</name>
    <dbReference type="NCBI Taxonomy" id="228776"/>
    <lineage>
        <taxon>Eukaryota</taxon>
        <taxon>Viridiplantae</taxon>
        <taxon>Streptophyta</taxon>
        <taxon>Embryophyta</taxon>
        <taxon>Tracheophyta</taxon>
        <taxon>Spermatophyta</taxon>
        <taxon>Magnoliopsida</taxon>
        <taxon>eudicotyledons</taxon>
        <taxon>Gunneridae</taxon>
        <taxon>Pentapetalae</taxon>
        <taxon>rosids</taxon>
        <taxon>malvids</taxon>
        <taxon>Brassicales</taxon>
        <taxon>Brassicaceae</taxon>
        <taxon>Cardamineae</taxon>
        <taxon>Cardamine</taxon>
    </lineage>
</organism>
<keyword evidence="3" id="KW-0378">Hydrolase</keyword>
<dbReference type="PROSITE" id="PS51903">
    <property type="entry name" value="CLP_R"/>
    <property type="match status" value="1"/>
</dbReference>
<dbReference type="AlphaFoldDB" id="A0ABD0ZTV3"/>
<dbReference type="EMBL" id="JBANAX010000866">
    <property type="protein sequence ID" value="KAL1190840.1"/>
    <property type="molecule type" value="Genomic_DNA"/>
</dbReference>
<evidence type="ECO:0000313" key="3">
    <source>
        <dbReference type="EMBL" id="KAL1190840.1"/>
    </source>
</evidence>
<dbReference type="Pfam" id="PF02861">
    <property type="entry name" value="Clp_N"/>
    <property type="match status" value="1"/>
</dbReference>
<protein>
    <submittedName>
        <fullName evidence="3">ATP-dependent Clp protease ATP-binding subunit CLPT2</fullName>
    </submittedName>
</protein>
<dbReference type="Proteomes" id="UP001558713">
    <property type="component" value="Unassembled WGS sequence"/>
</dbReference>
<proteinExistence type="predicted"/>
<sequence>MAAHSSCNFALSNPIISQIDSFSKQKLSAPLYFIPTRNSPKSLTTPWLGVVDSSSSLNSPVSAVQTSRISSRRIRKSVVSSLPTANPDLVVSDAKKPKWSWRAIKSFAMGELEARKLKYPNTGTESLLMGILIEGTSFTSKFLRSNKIMLYKVREETIKLLGKADLYFFSPEHPPLTEDAQRALDSAVDQNRKAGGIGEVMPAHILLGIWSEVESPGHKILATLGFTDEKAKDYLLCHQDLKAFPPKFQTLDP</sequence>
<keyword evidence="3" id="KW-0547">Nucleotide-binding</keyword>